<reference evidence="1" key="1">
    <citation type="submission" date="2014-09" db="EMBL/GenBank/DDBJ databases">
        <authorList>
            <person name="Magalhaes I.L.F."/>
            <person name="Oliveira U."/>
            <person name="Santos F.R."/>
            <person name="Vidigal T.H.D.A."/>
            <person name="Brescovit A.D."/>
            <person name="Santos A.J."/>
        </authorList>
    </citation>
    <scope>NUCLEOTIDE SEQUENCE</scope>
    <source>
        <tissue evidence="1">Shoot tissue taken approximately 20 cm above the soil surface</tissue>
    </source>
</reference>
<dbReference type="AlphaFoldDB" id="A0A0A9G6H6"/>
<dbReference type="EMBL" id="GBRH01179775">
    <property type="protein sequence ID" value="JAE18121.1"/>
    <property type="molecule type" value="Transcribed_RNA"/>
</dbReference>
<organism evidence="1">
    <name type="scientific">Arundo donax</name>
    <name type="common">Giant reed</name>
    <name type="synonym">Donax arundinaceus</name>
    <dbReference type="NCBI Taxonomy" id="35708"/>
    <lineage>
        <taxon>Eukaryota</taxon>
        <taxon>Viridiplantae</taxon>
        <taxon>Streptophyta</taxon>
        <taxon>Embryophyta</taxon>
        <taxon>Tracheophyta</taxon>
        <taxon>Spermatophyta</taxon>
        <taxon>Magnoliopsida</taxon>
        <taxon>Liliopsida</taxon>
        <taxon>Poales</taxon>
        <taxon>Poaceae</taxon>
        <taxon>PACMAD clade</taxon>
        <taxon>Arundinoideae</taxon>
        <taxon>Arundineae</taxon>
        <taxon>Arundo</taxon>
    </lineage>
</organism>
<sequence length="105" mass="12098">MLELSYEEENRLGPEWKTELARSPCAPWCCSHLPSSRCSCFAGWTMSEPSSLSTIRYSPFPKICSWINELRGTIFTQCKCGVVSADVQKFQVRFIDPFLWCSEKF</sequence>
<name>A0A0A9G6H6_ARUDO</name>
<proteinExistence type="predicted"/>
<evidence type="ECO:0000313" key="1">
    <source>
        <dbReference type="EMBL" id="JAE18121.1"/>
    </source>
</evidence>
<accession>A0A0A9G6H6</accession>
<protein>
    <submittedName>
        <fullName evidence="1">Uncharacterized protein</fullName>
    </submittedName>
</protein>
<reference evidence="1" key="2">
    <citation type="journal article" date="2015" name="Data Brief">
        <title>Shoot transcriptome of the giant reed, Arundo donax.</title>
        <authorList>
            <person name="Barrero R.A."/>
            <person name="Guerrero F.D."/>
            <person name="Moolhuijzen P."/>
            <person name="Goolsby J.A."/>
            <person name="Tidwell J."/>
            <person name="Bellgard S.E."/>
            <person name="Bellgard M.I."/>
        </authorList>
    </citation>
    <scope>NUCLEOTIDE SEQUENCE</scope>
    <source>
        <tissue evidence="1">Shoot tissue taken approximately 20 cm above the soil surface</tissue>
    </source>
</reference>